<accession>A0A8D8B2M3</accession>
<feature type="region of interest" description="Disordered" evidence="1">
    <location>
        <begin position="93"/>
        <end position="112"/>
    </location>
</feature>
<organism evidence="2">
    <name type="scientific">Culex pipiens</name>
    <name type="common">House mosquito</name>
    <dbReference type="NCBI Taxonomy" id="7175"/>
    <lineage>
        <taxon>Eukaryota</taxon>
        <taxon>Metazoa</taxon>
        <taxon>Ecdysozoa</taxon>
        <taxon>Arthropoda</taxon>
        <taxon>Hexapoda</taxon>
        <taxon>Insecta</taxon>
        <taxon>Pterygota</taxon>
        <taxon>Neoptera</taxon>
        <taxon>Endopterygota</taxon>
        <taxon>Diptera</taxon>
        <taxon>Nematocera</taxon>
        <taxon>Culicoidea</taxon>
        <taxon>Culicidae</taxon>
        <taxon>Culicinae</taxon>
        <taxon>Culicini</taxon>
        <taxon>Culex</taxon>
        <taxon>Culex</taxon>
    </lineage>
</organism>
<sequence>MSPTQNHFNSHQKYIRVCFTFYQNFDHFPHDCVLSVSVTNPHRMGKKEDCQCKAFAGSVLHDKQPHRKKSGKNCSYNGWPLEIKREFSLRPSDLIPCSRSHPSERMSATESH</sequence>
<name>A0A8D8B2M3_CULPI</name>
<evidence type="ECO:0000313" key="2">
    <source>
        <dbReference type="EMBL" id="CAG6466549.1"/>
    </source>
</evidence>
<reference evidence="2" key="1">
    <citation type="submission" date="2021-05" db="EMBL/GenBank/DDBJ databases">
        <authorList>
            <person name="Alioto T."/>
            <person name="Alioto T."/>
            <person name="Gomez Garrido J."/>
        </authorList>
    </citation>
    <scope>NUCLEOTIDE SEQUENCE</scope>
</reference>
<dbReference type="EMBL" id="HBUE01056158">
    <property type="protein sequence ID" value="CAG6466549.1"/>
    <property type="molecule type" value="Transcribed_RNA"/>
</dbReference>
<proteinExistence type="predicted"/>
<protein>
    <submittedName>
        <fullName evidence="2">(northern house mosquito) hypothetical protein</fullName>
    </submittedName>
</protein>
<evidence type="ECO:0000256" key="1">
    <source>
        <dbReference type="SAM" id="MobiDB-lite"/>
    </source>
</evidence>
<dbReference type="AlphaFoldDB" id="A0A8D8B2M3"/>